<accession>A0AAV2EKH3</accession>
<evidence type="ECO:0000313" key="3">
    <source>
        <dbReference type="Proteomes" id="UP001497516"/>
    </source>
</evidence>
<gene>
    <name evidence="2" type="ORF">LTRI10_LOCUS27521</name>
</gene>
<organism evidence="2 3">
    <name type="scientific">Linum trigynum</name>
    <dbReference type="NCBI Taxonomy" id="586398"/>
    <lineage>
        <taxon>Eukaryota</taxon>
        <taxon>Viridiplantae</taxon>
        <taxon>Streptophyta</taxon>
        <taxon>Embryophyta</taxon>
        <taxon>Tracheophyta</taxon>
        <taxon>Spermatophyta</taxon>
        <taxon>Magnoliopsida</taxon>
        <taxon>eudicotyledons</taxon>
        <taxon>Gunneridae</taxon>
        <taxon>Pentapetalae</taxon>
        <taxon>rosids</taxon>
        <taxon>fabids</taxon>
        <taxon>Malpighiales</taxon>
        <taxon>Linaceae</taxon>
        <taxon>Linum</taxon>
    </lineage>
</organism>
<feature type="region of interest" description="Disordered" evidence="1">
    <location>
        <begin position="1"/>
        <end position="22"/>
    </location>
</feature>
<dbReference type="Proteomes" id="UP001497516">
    <property type="component" value="Chromosome 5"/>
</dbReference>
<protein>
    <submittedName>
        <fullName evidence="2">Uncharacterized protein</fullName>
    </submittedName>
</protein>
<dbReference type="PANTHER" id="PTHR33978:SF4">
    <property type="entry name" value="SERINE_THREONINE-KINASE"/>
    <property type="match status" value="1"/>
</dbReference>
<dbReference type="PANTHER" id="PTHR33978">
    <property type="entry name" value="SERINE/THREONINE-KINASE"/>
    <property type="match status" value="1"/>
</dbReference>
<evidence type="ECO:0000313" key="2">
    <source>
        <dbReference type="EMBL" id="CAL1386475.1"/>
    </source>
</evidence>
<sequence>MEKNPHRRSVSNSVIVPTKQQPASAAAVWDCGSALYDSFELRSFEKQLYSAINSRTLSMPHLPDRRVAPDPAQSNTAPLHHPPKKNNSLDKNISDPIPEAKKRASSSSSRISKSVRRFFKSVFIKATSSGGGNYNRKEEDKKRSFNGGEVYFVYDKTGALSTIPEVPESEKNFGLSNISSLAKRSLSERFTAATTAAAVGVSCP</sequence>
<proteinExistence type="predicted"/>
<dbReference type="AlphaFoldDB" id="A0AAV2EKH3"/>
<feature type="compositionally biased region" description="Polar residues" evidence="1">
    <location>
        <begin position="10"/>
        <end position="22"/>
    </location>
</feature>
<reference evidence="2 3" key="1">
    <citation type="submission" date="2024-04" db="EMBL/GenBank/DDBJ databases">
        <authorList>
            <person name="Fracassetti M."/>
        </authorList>
    </citation>
    <scope>NUCLEOTIDE SEQUENCE [LARGE SCALE GENOMIC DNA]</scope>
</reference>
<feature type="region of interest" description="Disordered" evidence="1">
    <location>
        <begin position="60"/>
        <end position="109"/>
    </location>
</feature>
<keyword evidence="3" id="KW-1185">Reference proteome</keyword>
<dbReference type="EMBL" id="OZ034818">
    <property type="protein sequence ID" value="CAL1386475.1"/>
    <property type="molecule type" value="Genomic_DNA"/>
</dbReference>
<name>A0AAV2EKH3_9ROSI</name>
<evidence type="ECO:0000256" key="1">
    <source>
        <dbReference type="SAM" id="MobiDB-lite"/>
    </source>
</evidence>